<evidence type="ECO:0000313" key="2">
    <source>
        <dbReference type="Proteomes" id="UP001163603"/>
    </source>
</evidence>
<proteinExistence type="predicted"/>
<evidence type="ECO:0000313" key="1">
    <source>
        <dbReference type="EMBL" id="KAJ0008357.1"/>
    </source>
</evidence>
<dbReference type="EMBL" id="CM047750">
    <property type="protein sequence ID" value="KAJ0008357.1"/>
    <property type="molecule type" value="Genomic_DNA"/>
</dbReference>
<protein>
    <submittedName>
        <fullName evidence="1">Uncharacterized protein</fullName>
    </submittedName>
</protein>
<name>A0ACC0X1H4_9ROSI</name>
<accession>A0ACC0X1H4</accession>
<dbReference type="Proteomes" id="UP001163603">
    <property type="component" value="Chromosome 15"/>
</dbReference>
<gene>
    <name evidence="1" type="ORF">Pint_30223</name>
</gene>
<reference evidence="2" key="1">
    <citation type="journal article" date="2023" name="G3 (Bethesda)">
        <title>Genome assembly and association tests identify interacting loci associated with vigor, precocity, and sex in interspecific pistachio rootstocks.</title>
        <authorList>
            <person name="Palmer W."/>
            <person name="Jacygrad E."/>
            <person name="Sagayaradj S."/>
            <person name="Cavanaugh K."/>
            <person name="Han R."/>
            <person name="Bertier L."/>
            <person name="Beede B."/>
            <person name="Kafkas S."/>
            <person name="Golino D."/>
            <person name="Preece J."/>
            <person name="Michelmore R."/>
        </authorList>
    </citation>
    <scope>NUCLEOTIDE SEQUENCE [LARGE SCALE GENOMIC DNA]</scope>
</reference>
<sequence length="420" mass="47058">MDTNNWRPTSQGGEPVMDTGDWRNHLQPDSRQRIVKKMSLIAKEYGYAEEASSFSGLNELKKIAGRFEEKIYTAATSQSDYLRKISLKMLLLESKSQNPMPNSLPSNTTGNSNKPPDQGWNLIYTNNWRPASQGGEPVMDTGDWRTHLLPDSRQRIVNKMLSCHEIYGLYLSKLWKIKSDYLRKISWKMLSMESKYQNPMPNSLPSNTAGNSNKLPDQGTRMQCQVHDQGQSLPIPMSANQSQPHQQLLSQNIQNNMTSNGVPGSSGLPSALPSVSGLSQAPIPSVVNQNSTMQNISGASQSTVSSMGQGVPSNLCANSQRQMQGRQQVLPPQQQQQSQNPHQYMYQQQLQQQFLKQKLQHGNLSHSLMQPHMQQQPNSNLCANSQRQMQGRQQVLPHSNNSNPRIHISLCTSSSCNNNF</sequence>
<organism evidence="1 2">
    <name type="scientific">Pistacia integerrima</name>
    <dbReference type="NCBI Taxonomy" id="434235"/>
    <lineage>
        <taxon>Eukaryota</taxon>
        <taxon>Viridiplantae</taxon>
        <taxon>Streptophyta</taxon>
        <taxon>Embryophyta</taxon>
        <taxon>Tracheophyta</taxon>
        <taxon>Spermatophyta</taxon>
        <taxon>Magnoliopsida</taxon>
        <taxon>eudicotyledons</taxon>
        <taxon>Gunneridae</taxon>
        <taxon>Pentapetalae</taxon>
        <taxon>rosids</taxon>
        <taxon>malvids</taxon>
        <taxon>Sapindales</taxon>
        <taxon>Anacardiaceae</taxon>
        <taxon>Pistacia</taxon>
    </lineage>
</organism>
<keyword evidence="2" id="KW-1185">Reference proteome</keyword>
<comment type="caution">
    <text evidence="1">The sequence shown here is derived from an EMBL/GenBank/DDBJ whole genome shotgun (WGS) entry which is preliminary data.</text>
</comment>